<dbReference type="KEGG" id="woc:BA177_12290"/>
<evidence type="ECO:0000313" key="2">
    <source>
        <dbReference type="Proteomes" id="UP000092695"/>
    </source>
</evidence>
<name>A0A193LH63_9GAMM</name>
<dbReference type="Proteomes" id="UP000092695">
    <property type="component" value="Chromosome"/>
</dbReference>
<protein>
    <submittedName>
        <fullName evidence="1">Uncharacterized protein</fullName>
    </submittedName>
</protein>
<accession>A0A193LH63</accession>
<gene>
    <name evidence="1" type="ORF">BA177_12290</name>
</gene>
<sequence length="175" mass="19667">MKPVAQMSAEELSALVCDALEKAGITVTLTGGACVAIWSNGQYVSKDIDFIEEGPVPRRQVVAVLISLGFSEKNRYFVHKDTEFFVEFPTGPLTVGDERVREVTTRETDVGKLRLLTPTDCVKDRLAAYFHWNDQQAFEQAVLVAKAQTINLENVRRWSQNEGQRGKCETFLKQL</sequence>
<evidence type="ECO:0000313" key="1">
    <source>
        <dbReference type="EMBL" id="ANO51875.1"/>
    </source>
</evidence>
<dbReference type="STRING" id="1548547.BA177_12290"/>
<proteinExistence type="predicted"/>
<dbReference type="AlphaFoldDB" id="A0A193LH63"/>
<dbReference type="PROSITE" id="PS51257">
    <property type="entry name" value="PROKAR_LIPOPROTEIN"/>
    <property type="match status" value="1"/>
</dbReference>
<reference evidence="1 2" key="1">
    <citation type="submission" date="2016-06" db="EMBL/GenBank/DDBJ databases">
        <title>Complete genome sequence of a deep-branching marine Gamma Proteobacterium Woeseia oceani type strain XK5.</title>
        <authorList>
            <person name="Mu D."/>
            <person name="Du Z."/>
        </authorList>
    </citation>
    <scope>NUCLEOTIDE SEQUENCE [LARGE SCALE GENOMIC DNA]</scope>
    <source>
        <strain evidence="1 2">XK5</strain>
    </source>
</reference>
<dbReference type="EMBL" id="CP016268">
    <property type="protein sequence ID" value="ANO51875.1"/>
    <property type="molecule type" value="Genomic_DNA"/>
</dbReference>
<keyword evidence="2" id="KW-1185">Reference proteome</keyword>
<dbReference type="OrthoDB" id="325117at2"/>
<organism evidence="1 2">
    <name type="scientific">Woeseia oceani</name>
    <dbReference type="NCBI Taxonomy" id="1548547"/>
    <lineage>
        <taxon>Bacteria</taxon>
        <taxon>Pseudomonadati</taxon>
        <taxon>Pseudomonadota</taxon>
        <taxon>Gammaproteobacteria</taxon>
        <taxon>Woeseiales</taxon>
        <taxon>Woeseiaceae</taxon>
        <taxon>Woeseia</taxon>
    </lineage>
</organism>